<comment type="caution">
    <text evidence="1">The sequence shown here is derived from an EMBL/GenBank/DDBJ whole genome shotgun (WGS) entry which is preliminary data.</text>
</comment>
<reference evidence="1 2" key="1">
    <citation type="submission" date="2023-11" db="EMBL/GenBank/DDBJ databases">
        <title>Draft genome sequence of a psychrophilic Clostridium strain from permafrost water brine.</title>
        <authorList>
            <person name="Shcherbakova V.A."/>
            <person name="Trubitsyn V.E."/>
            <person name="Zakharyuk A.G."/>
        </authorList>
    </citation>
    <scope>NUCLEOTIDE SEQUENCE [LARGE SCALE GENOMIC DNA]</scope>
    <source>
        <strain evidence="1 2">14F</strain>
    </source>
</reference>
<gene>
    <name evidence="1" type="ORF">SJI18_14225</name>
</gene>
<protein>
    <submittedName>
        <fullName evidence="1">Uncharacterized protein</fullName>
    </submittedName>
</protein>
<dbReference type="Proteomes" id="UP001498469">
    <property type="component" value="Unassembled WGS sequence"/>
</dbReference>
<keyword evidence="2" id="KW-1185">Reference proteome</keyword>
<name>A0ABU7UQ29_9CLOT</name>
<evidence type="ECO:0000313" key="1">
    <source>
        <dbReference type="EMBL" id="MEF2113462.1"/>
    </source>
</evidence>
<dbReference type="RefSeq" id="WP_216252127.1">
    <property type="nucleotide sequence ID" value="NZ_JAZHFS010000013.1"/>
</dbReference>
<accession>A0ABU7UQ29</accession>
<evidence type="ECO:0000313" key="2">
    <source>
        <dbReference type="Proteomes" id="UP001498469"/>
    </source>
</evidence>
<proteinExistence type="predicted"/>
<dbReference type="EMBL" id="JAZHFS010000013">
    <property type="protein sequence ID" value="MEF2113462.1"/>
    <property type="molecule type" value="Genomic_DNA"/>
</dbReference>
<organism evidence="1 2">
    <name type="scientific">Clostridium frigoriphilum</name>
    <dbReference type="NCBI Taxonomy" id="443253"/>
    <lineage>
        <taxon>Bacteria</taxon>
        <taxon>Bacillati</taxon>
        <taxon>Bacillota</taxon>
        <taxon>Clostridia</taxon>
        <taxon>Eubacteriales</taxon>
        <taxon>Clostridiaceae</taxon>
        <taxon>Clostridium</taxon>
    </lineage>
</organism>
<sequence>MGNKELRQFMIELEFIGKNKSYIGIANKIAKSFSFKNVDDLLQDKKKAYDFQVSKLFDMYGVENDSLFDEFDVIWVESLEVGKKETIKYMCMAMIGVNTKTIEMNAVMKSYIGKTNIYCSDFVKELINE</sequence>